<dbReference type="PROSITE" id="PS51886">
    <property type="entry name" value="TLDC"/>
    <property type="match status" value="1"/>
</dbReference>
<name>U9SYK4_RHIID</name>
<dbReference type="PANTHER" id="PTHR46306">
    <property type="entry name" value="BTB/POZ DOMAIN-CONTAINING PROTEIN 9"/>
    <property type="match status" value="1"/>
</dbReference>
<evidence type="ECO:0000259" key="2">
    <source>
        <dbReference type="PROSITE" id="PS51886"/>
    </source>
</evidence>
<accession>U9SYK4</accession>
<evidence type="ECO:0000259" key="1">
    <source>
        <dbReference type="PROSITE" id="PS50097"/>
    </source>
</evidence>
<protein>
    <recommendedName>
        <fullName evidence="4">Serine-enriched protein</fullName>
    </recommendedName>
</protein>
<dbReference type="EMBL" id="KI296827">
    <property type="protein sequence ID" value="ESA00975.1"/>
    <property type="molecule type" value="Genomic_DNA"/>
</dbReference>
<dbReference type="InterPro" id="IPR000210">
    <property type="entry name" value="BTB/POZ_dom"/>
</dbReference>
<dbReference type="SMART" id="SM00225">
    <property type="entry name" value="BTB"/>
    <property type="match status" value="1"/>
</dbReference>
<gene>
    <name evidence="3" type="ORF">GLOINDRAFT_7982</name>
</gene>
<dbReference type="eggNOG" id="KOG4350">
    <property type="taxonomic scope" value="Eukaryota"/>
</dbReference>
<dbReference type="InterPro" id="IPR006571">
    <property type="entry name" value="TLDc_dom"/>
</dbReference>
<dbReference type="GO" id="GO:0005737">
    <property type="term" value="C:cytoplasm"/>
    <property type="evidence" value="ECO:0007669"/>
    <property type="project" value="TreeGrafter"/>
</dbReference>
<dbReference type="Pfam" id="PF07534">
    <property type="entry name" value="TLD"/>
    <property type="match status" value="1"/>
</dbReference>
<dbReference type="VEuPathDB" id="FungiDB:RhiirFUN_021604"/>
<organism evidence="3">
    <name type="scientific">Rhizophagus irregularis (strain DAOM 181602 / DAOM 197198 / MUCL 43194)</name>
    <name type="common">Arbuscular mycorrhizal fungus</name>
    <name type="synonym">Glomus intraradices</name>
    <dbReference type="NCBI Taxonomy" id="747089"/>
    <lineage>
        <taxon>Eukaryota</taxon>
        <taxon>Fungi</taxon>
        <taxon>Fungi incertae sedis</taxon>
        <taxon>Mucoromycota</taxon>
        <taxon>Glomeromycotina</taxon>
        <taxon>Glomeromycetes</taxon>
        <taxon>Glomerales</taxon>
        <taxon>Glomeraceae</taxon>
        <taxon>Rhizophagus</taxon>
    </lineage>
</organism>
<dbReference type="HOGENOM" id="CLU_021542_0_1_1"/>
<dbReference type="InterPro" id="IPR011333">
    <property type="entry name" value="SKP1/BTB/POZ_sf"/>
</dbReference>
<dbReference type="Pfam" id="PF00651">
    <property type="entry name" value="BTB"/>
    <property type="match status" value="1"/>
</dbReference>
<feature type="domain" description="TLDc" evidence="2">
    <location>
        <begin position="294"/>
        <end position="475"/>
    </location>
</feature>
<dbReference type="Pfam" id="PF07707">
    <property type="entry name" value="BACK"/>
    <property type="match status" value="1"/>
</dbReference>
<proteinExistence type="predicted"/>
<feature type="domain" description="BTB" evidence="1">
    <location>
        <begin position="23"/>
        <end position="96"/>
    </location>
</feature>
<evidence type="ECO:0000313" key="3">
    <source>
        <dbReference type="EMBL" id="ESA00975.1"/>
    </source>
</evidence>
<dbReference type="InterPro" id="IPR011705">
    <property type="entry name" value="BACK"/>
</dbReference>
<dbReference type="CDD" id="cd18186">
    <property type="entry name" value="BTB_POZ_ZBTB_KLHL-like"/>
    <property type="match status" value="1"/>
</dbReference>
<sequence>MASIFHLNLSKDLSLLLDYPDDYNVIIQVGENQNTKEFRTHSVILRARSSYFKSALSSNWIRKKDNMIIFSKPDLTPTCFDMILRYIYTGEFDLTKQSGENILDLLVASDELLFEELFRHVQDYLIEERLDWIHENSALVLNAVFRLDNCKKLQDCCLKFICKNTLLFLSSKSFPSLNKEILFDLLKIDDLQIEEIIIWDHLIKWGINQNPGLVSDKAKWNNENYEALKKTLNQFIPLIRLVGISRVDIFDKVLPYKTIIPKHIYEDIEEFHYKSVIPKIIILPPRTGSLIKSNIIEPILAKIIINWIDKKDTMYTRTINDPLYKLELIYLNIRDGFSNKSFRNKCNGRMANLVLIKVKQSNKIFGGYSPIGFSSLGESEEGYFVENNGRFYNSSNNFIFSFEHNSDNKYMKISRVVNSNKAIFDNRHCGFDFGMGSLCMSGYTLYVNNYNENYENNLNIRAIYTIAEIETFNMGLAISKKEKPG</sequence>
<dbReference type="InterPro" id="IPR052407">
    <property type="entry name" value="BTB_POZ_domain_cont_9"/>
</dbReference>
<dbReference type="SUPFAM" id="SSF54695">
    <property type="entry name" value="POZ domain"/>
    <property type="match status" value="1"/>
</dbReference>
<dbReference type="Gene3D" id="3.30.710.10">
    <property type="entry name" value="Potassium Channel Kv1.1, Chain A"/>
    <property type="match status" value="1"/>
</dbReference>
<dbReference type="Gene3D" id="1.25.40.420">
    <property type="match status" value="1"/>
</dbReference>
<evidence type="ECO:0008006" key="4">
    <source>
        <dbReference type="Google" id="ProtNLM"/>
    </source>
</evidence>
<dbReference type="PROSITE" id="PS50097">
    <property type="entry name" value="BTB"/>
    <property type="match status" value="1"/>
</dbReference>
<reference evidence="3" key="1">
    <citation type="submission" date="2013-07" db="EMBL/GenBank/DDBJ databases">
        <title>The genome of an arbuscular mycorrhizal fungus provides insights into the evolution of the oldest plant symbiosis.</title>
        <authorList>
            <consortium name="DOE Joint Genome Institute"/>
            <person name="Tisserant E."/>
            <person name="Malbreil M."/>
            <person name="Kuo A."/>
            <person name="Kohler A."/>
            <person name="Symeonidi A."/>
            <person name="Balestrini R."/>
            <person name="Charron P."/>
            <person name="Duensing N."/>
            <person name="Frei-dit-Frey N."/>
            <person name="Gianinazzi-Pearson V."/>
            <person name="Gilbert B."/>
            <person name="Handa Y."/>
            <person name="Hijri M."/>
            <person name="Kaul R."/>
            <person name="Kawaguchi M."/>
            <person name="Krajinski F."/>
            <person name="Lammers P."/>
            <person name="Lapierre D."/>
            <person name="Masclaux F.G."/>
            <person name="Murat C."/>
            <person name="Morin E."/>
            <person name="Ndikumana S."/>
            <person name="Pagni M."/>
            <person name="Petitpierre D."/>
            <person name="Requena N."/>
            <person name="Rosikiewicz P."/>
            <person name="Riley R."/>
            <person name="Saito K."/>
            <person name="San Clemente H."/>
            <person name="Shapiro H."/>
            <person name="van Tuinen D."/>
            <person name="Becard G."/>
            <person name="Bonfante P."/>
            <person name="Paszkowski U."/>
            <person name="Shachar-Hill Y."/>
            <person name="Young J.P."/>
            <person name="Sanders I.R."/>
            <person name="Henrissat B."/>
            <person name="Rensing S.A."/>
            <person name="Grigoriev I.V."/>
            <person name="Corradi N."/>
            <person name="Roux C."/>
            <person name="Martin F."/>
        </authorList>
    </citation>
    <scope>NUCLEOTIDE SEQUENCE</scope>
    <source>
        <strain evidence="3">DAOM 197198</strain>
    </source>
</reference>
<dbReference type="AlphaFoldDB" id="U9SYK4"/>
<dbReference type="PANTHER" id="PTHR46306:SF1">
    <property type="entry name" value="BTB_POZ DOMAIN-CONTAINING PROTEIN 9"/>
    <property type="match status" value="1"/>
</dbReference>